<feature type="region of interest" description="Disordered" evidence="1">
    <location>
        <begin position="151"/>
        <end position="176"/>
    </location>
</feature>
<dbReference type="PANTHER" id="PTHR24148">
    <property type="entry name" value="ANKYRIN REPEAT DOMAIN-CONTAINING PROTEIN 39 HOMOLOG-RELATED"/>
    <property type="match status" value="1"/>
</dbReference>
<evidence type="ECO:0000313" key="3">
    <source>
        <dbReference type="EMBL" id="KAL2827656.1"/>
    </source>
</evidence>
<evidence type="ECO:0000259" key="2">
    <source>
        <dbReference type="Pfam" id="PF06985"/>
    </source>
</evidence>
<evidence type="ECO:0000313" key="4">
    <source>
        <dbReference type="Proteomes" id="UP001610446"/>
    </source>
</evidence>
<feature type="domain" description="Heterokaryon incompatibility" evidence="2">
    <location>
        <begin position="392"/>
        <end position="555"/>
    </location>
</feature>
<keyword evidence="4" id="KW-1185">Reference proteome</keyword>
<reference evidence="3 4" key="1">
    <citation type="submission" date="2024-07" db="EMBL/GenBank/DDBJ databases">
        <title>Section-level genome sequencing and comparative genomics of Aspergillus sections Usti and Cavernicolus.</title>
        <authorList>
            <consortium name="Lawrence Berkeley National Laboratory"/>
            <person name="Nybo J.L."/>
            <person name="Vesth T.C."/>
            <person name="Theobald S."/>
            <person name="Frisvad J.C."/>
            <person name="Larsen T.O."/>
            <person name="Kjaerboelling I."/>
            <person name="Rothschild-Mancinelli K."/>
            <person name="Lyhne E.K."/>
            <person name="Kogle M.E."/>
            <person name="Barry K."/>
            <person name="Clum A."/>
            <person name="Na H."/>
            <person name="Ledsgaard L."/>
            <person name="Lin J."/>
            <person name="Lipzen A."/>
            <person name="Kuo A."/>
            <person name="Riley R."/>
            <person name="Mondo S."/>
            <person name="Labutti K."/>
            <person name="Haridas S."/>
            <person name="Pangalinan J."/>
            <person name="Salamov A.A."/>
            <person name="Simmons B.A."/>
            <person name="Magnuson J.K."/>
            <person name="Chen J."/>
            <person name="Drula E."/>
            <person name="Henrissat B."/>
            <person name="Wiebenga A."/>
            <person name="Lubbers R.J."/>
            <person name="Gomes A.C."/>
            <person name="Makela M.R."/>
            <person name="Stajich J."/>
            <person name="Grigoriev I.V."/>
            <person name="Mortensen U.H."/>
            <person name="De Vries R.P."/>
            <person name="Baker S.E."/>
            <person name="Andersen M.R."/>
        </authorList>
    </citation>
    <scope>NUCLEOTIDE SEQUENCE [LARGE SCALE GENOMIC DNA]</scope>
    <source>
        <strain evidence="3 4">CBS 123904</strain>
    </source>
</reference>
<dbReference type="Proteomes" id="UP001610446">
    <property type="component" value="Unassembled WGS sequence"/>
</dbReference>
<dbReference type="EMBL" id="JBFXLU010000392">
    <property type="protein sequence ID" value="KAL2827656.1"/>
    <property type="molecule type" value="Genomic_DNA"/>
</dbReference>
<dbReference type="Pfam" id="PF06985">
    <property type="entry name" value="HET"/>
    <property type="match status" value="1"/>
</dbReference>
<accession>A0ABR4IIR0</accession>
<comment type="caution">
    <text evidence="3">The sequence shown here is derived from an EMBL/GenBank/DDBJ whole genome shotgun (WGS) entry which is preliminary data.</text>
</comment>
<evidence type="ECO:0000256" key="1">
    <source>
        <dbReference type="SAM" id="MobiDB-lite"/>
    </source>
</evidence>
<protein>
    <recommendedName>
        <fullName evidence="2">Heterokaryon incompatibility domain-containing protein</fullName>
    </recommendedName>
</protein>
<sequence>MSKTLLDFATDVDNGFLSDEQFYQGLFNLWEQVMLHSTPLHNGDLQFDLHTKRQDLKDNPETFGAFCFRELFKRPMLARTVAFSYESSTTQDDNQMANLDLVFGLGALARDLVEPADETDSPDQYTFTYEEVQQYFVVAAFYSARSPKQLEPLDELPPATATQGEAEKGVPGIKQDNTTPIGEMIESLFSHELQLDESCGPCKRGLERWFFLLHPGNFERLQPHLSLEQANITRILLEWWDGSTDLEANAEQSRAAVRQLSAVDEYEEEDLENQWGYQRDMQSLLGFEFLREFDRPTFIAGYRQICAQAAAAQRLAAAVCSSLSDQRSFSQQPHDISTETKGPACNRSIGASLSPCAWLPQDVAHTDMPYYLWDVQKRRTYVTKELNERVQYTAISHTWGRWKNEDAPWVPVQGAEEWLIPQNTKFNVTDLPNILESAPVDTRFVWFDLLCIPQEPESAELKQIARNEIARQATIFRGATHAIAWLNDVDGWEGLHAVLRILSIKYMSLMNELPSWMLDLANADPEVRLELASYPEMSKSGELNGWFSSLWTLQELCLRPDMILCDRLWNVFAVRGSKETAVRLDDLVALRRKIPDERLLEQEKRDTFDLFGGDVTENDCPPVIEGLDYLFLCCALIGFPNVSREAILSMGGQRYCQANRAEAIMSAIGAVDWYSSAMQDISDSPESHPPFPANGYPQAFLQEVADKVGPQFYAANIPGAGLIPGLLRTLKSNPGTIYQGPGTMLPFGFDRYAKIHSIVASNGIPNIAHPSVKTWRINTDLSVDIHQVSIISYTGQVRSVDREILADIHAPPPGTSFSKLEDIHQPDTDLDHWVDNYLPKTRNFAVCLCYGRQMDGILLKELATGDLVKIGSFWYTPDRLVSVPKTYKVDWHVL</sequence>
<dbReference type="InterPro" id="IPR052895">
    <property type="entry name" value="HetReg/Transcr_Mod"/>
</dbReference>
<gene>
    <name evidence="3" type="ORF">BJY01DRAFT_255636</name>
</gene>
<proteinExistence type="predicted"/>
<dbReference type="InterPro" id="IPR010730">
    <property type="entry name" value="HET"/>
</dbReference>
<organism evidence="3 4">
    <name type="scientific">Aspergillus pseudoustus</name>
    <dbReference type="NCBI Taxonomy" id="1810923"/>
    <lineage>
        <taxon>Eukaryota</taxon>
        <taxon>Fungi</taxon>
        <taxon>Dikarya</taxon>
        <taxon>Ascomycota</taxon>
        <taxon>Pezizomycotina</taxon>
        <taxon>Eurotiomycetes</taxon>
        <taxon>Eurotiomycetidae</taxon>
        <taxon>Eurotiales</taxon>
        <taxon>Aspergillaceae</taxon>
        <taxon>Aspergillus</taxon>
        <taxon>Aspergillus subgen. Nidulantes</taxon>
    </lineage>
</organism>
<name>A0ABR4IIR0_9EURO</name>
<dbReference type="PANTHER" id="PTHR24148:SF64">
    <property type="entry name" value="HETEROKARYON INCOMPATIBILITY DOMAIN-CONTAINING PROTEIN"/>
    <property type="match status" value="1"/>
</dbReference>